<comment type="caution">
    <text evidence="2">The sequence shown here is derived from an EMBL/GenBank/DDBJ whole genome shotgun (WGS) entry which is preliminary data.</text>
</comment>
<feature type="transmembrane region" description="Helical" evidence="1">
    <location>
        <begin position="20"/>
        <end position="40"/>
    </location>
</feature>
<name>A0A0T5XAH4_9BACT</name>
<organism evidence="2 3">
    <name type="scientific">Acetomicrobium hydrogeniformans ATCC BAA-1850</name>
    <dbReference type="NCBI Taxonomy" id="592015"/>
    <lineage>
        <taxon>Bacteria</taxon>
        <taxon>Thermotogati</taxon>
        <taxon>Synergistota</taxon>
        <taxon>Synergistia</taxon>
        <taxon>Synergistales</taxon>
        <taxon>Acetomicrobiaceae</taxon>
        <taxon>Acetomicrobium</taxon>
    </lineage>
</organism>
<dbReference type="AlphaFoldDB" id="A0A0T5XAH4"/>
<accession>A0A0T5XAH4</accession>
<dbReference type="Proteomes" id="UP000005273">
    <property type="component" value="Unassembled WGS sequence"/>
</dbReference>
<keyword evidence="1" id="KW-0812">Transmembrane</keyword>
<proteinExistence type="predicted"/>
<evidence type="ECO:0000313" key="3">
    <source>
        <dbReference type="Proteomes" id="UP000005273"/>
    </source>
</evidence>
<keyword evidence="1" id="KW-1133">Transmembrane helix</keyword>
<reference evidence="3" key="1">
    <citation type="submission" date="2012-09" db="EMBL/GenBank/DDBJ databases">
        <authorList>
            <person name="Weinstock G."/>
            <person name="Sodergren E."/>
            <person name="Clifton S."/>
            <person name="Fulton L."/>
            <person name="Fulton B."/>
            <person name="Courtney L."/>
            <person name="Fronick C."/>
            <person name="Harrison M."/>
            <person name="Strong C."/>
            <person name="Farmer C."/>
            <person name="Delehaunty K."/>
            <person name="Markovic C."/>
            <person name="Hall O."/>
            <person name="Minx P."/>
            <person name="Tomlinson C."/>
            <person name="Mitreva M."/>
            <person name="Nelson J."/>
            <person name="Hou S."/>
            <person name="Wollam A."/>
            <person name="Pepin K.H."/>
            <person name="Johnson M."/>
            <person name="Bhonagiri V."/>
            <person name="Nash W.E."/>
            <person name="Suruliraj S."/>
            <person name="Warren W."/>
            <person name="Chinwalla A."/>
            <person name="Mardis E.R."/>
            <person name="Wilson R.K."/>
        </authorList>
    </citation>
    <scope>NUCLEOTIDE SEQUENCE [LARGE SCALE GENOMIC DNA]</scope>
    <source>
        <strain evidence="3">OS1</strain>
    </source>
</reference>
<dbReference type="STRING" id="592015.HMPREF1705_04656"/>
<gene>
    <name evidence="2" type="ORF">HMPREF1705_04656</name>
</gene>
<keyword evidence="3" id="KW-1185">Reference proteome</keyword>
<sequence>MVYILKIKYMGMSETFPYILMIYIKIILLFYLKAIIAYAVNET</sequence>
<evidence type="ECO:0000256" key="1">
    <source>
        <dbReference type="SAM" id="Phobius"/>
    </source>
</evidence>
<evidence type="ECO:0000313" key="2">
    <source>
        <dbReference type="EMBL" id="KRT35345.1"/>
    </source>
</evidence>
<protein>
    <submittedName>
        <fullName evidence="2">Uncharacterized protein</fullName>
    </submittedName>
</protein>
<dbReference type="EMBL" id="ACJX03000001">
    <property type="protein sequence ID" value="KRT35345.1"/>
    <property type="molecule type" value="Genomic_DNA"/>
</dbReference>
<keyword evidence="1" id="KW-0472">Membrane</keyword>